<feature type="transmembrane region" description="Helical" evidence="1">
    <location>
        <begin position="151"/>
        <end position="173"/>
    </location>
</feature>
<feature type="transmembrane region" description="Helical" evidence="1">
    <location>
        <begin position="34"/>
        <end position="59"/>
    </location>
</feature>
<gene>
    <name evidence="2" type="ORF">SAMN05444280_115100</name>
</gene>
<protein>
    <submittedName>
        <fullName evidence="2">Aminobenzoyl-glutamate transport protein</fullName>
    </submittedName>
</protein>
<dbReference type="Proteomes" id="UP000184050">
    <property type="component" value="Unassembled WGS sequence"/>
</dbReference>
<feature type="transmembrane region" description="Helical" evidence="1">
    <location>
        <begin position="180"/>
        <end position="198"/>
    </location>
</feature>
<dbReference type="EMBL" id="FQZE01000015">
    <property type="protein sequence ID" value="SHJ29749.1"/>
    <property type="molecule type" value="Genomic_DNA"/>
</dbReference>
<feature type="transmembrane region" description="Helical" evidence="1">
    <location>
        <begin position="449"/>
        <end position="467"/>
    </location>
</feature>
<dbReference type="PANTHER" id="PTHR30282">
    <property type="entry name" value="P-AMINOBENZOYL GLUTAMATE TRANSPORTER"/>
    <property type="match status" value="1"/>
</dbReference>
<feature type="transmembrane region" description="Helical" evidence="1">
    <location>
        <begin position="418"/>
        <end position="443"/>
    </location>
</feature>
<name>A0A1M6I5P6_9BACT</name>
<proteinExistence type="predicted"/>
<organism evidence="2 3">
    <name type="scientific">Tangfeifania diversioriginum</name>
    <dbReference type="NCBI Taxonomy" id="1168035"/>
    <lineage>
        <taxon>Bacteria</taxon>
        <taxon>Pseudomonadati</taxon>
        <taxon>Bacteroidota</taxon>
        <taxon>Bacteroidia</taxon>
        <taxon>Marinilabiliales</taxon>
        <taxon>Prolixibacteraceae</taxon>
        <taxon>Tangfeifania</taxon>
    </lineage>
</organism>
<reference evidence="2 3" key="1">
    <citation type="submission" date="2016-11" db="EMBL/GenBank/DDBJ databases">
        <authorList>
            <person name="Jaros S."/>
            <person name="Januszkiewicz K."/>
            <person name="Wedrychowicz H."/>
        </authorList>
    </citation>
    <scope>NUCLEOTIDE SEQUENCE [LARGE SCALE GENOMIC DNA]</scope>
    <source>
        <strain evidence="2 3">DSM 27063</strain>
    </source>
</reference>
<dbReference type="PANTHER" id="PTHR30282:SF0">
    <property type="entry name" value="P-AMINOBENZOYL-GLUTAMATE TRANSPORT PROTEIN"/>
    <property type="match status" value="1"/>
</dbReference>
<dbReference type="AlphaFoldDB" id="A0A1M6I5P6"/>
<accession>A0A1M6I5P6</accession>
<dbReference type="Pfam" id="PF03806">
    <property type="entry name" value="ABG_transport"/>
    <property type="match status" value="1"/>
</dbReference>
<feature type="transmembrane region" description="Helical" evidence="1">
    <location>
        <begin position="129"/>
        <end position="145"/>
    </location>
</feature>
<evidence type="ECO:0000313" key="2">
    <source>
        <dbReference type="EMBL" id="SHJ29749.1"/>
    </source>
</evidence>
<feature type="transmembrane region" description="Helical" evidence="1">
    <location>
        <begin position="391"/>
        <end position="411"/>
    </location>
</feature>
<evidence type="ECO:0000313" key="3">
    <source>
        <dbReference type="Proteomes" id="UP000184050"/>
    </source>
</evidence>
<feature type="transmembrane region" description="Helical" evidence="1">
    <location>
        <begin position="352"/>
        <end position="371"/>
    </location>
</feature>
<dbReference type="GO" id="GO:0015558">
    <property type="term" value="F:secondary active p-aminobenzoyl-glutamate transmembrane transporter activity"/>
    <property type="evidence" value="ECO:0007669"/>
    <property type="project" value="InterPro"/>
</dbReference>
<keyword evidence="1" id="KW-0472">Membrane</keyword>
<feature type="transmembrane region" description="Helical" evidence="1">
    <location>
        <begin position="479"/>
        <end position="504"/>
    </location>
</feature>
<keyword evidence="3" id="KW-1185">Reference proteome</keyword>
<feature type="transmembrane region" description="Helical" evidence="1">
    <location>
        <begin position="310"/>
        <end position="331"/>
    </location>
</feature>
<sequence length="516" mass="56159">MAKQTKESKRDEPPQSKGVLRWIEVMGNKLPHPFWLFVWITVIIIVLSAIAAFSGISAIDPGTGETVVPKNLISGWGLRRFLEEMVTNFAHFAPLGLVLVMLMGVSVAERSGLLTIIMRTMAFAVPRKIVLPVIFIIGACGNIGSDAGVVIVPPIAALIFSQMGLHPVAGLIAGYAGATAGFTANFFIAGTDVLLAGISTEVVQQFNPGAEVSATANWYFMIVSTLLLGVGGAFVVSRFTIPRCRAFSVGDAAVQSFDEPPKLSVTEKKALRYAGLATLIYVLIIVALLVPPNAPLRNQETGGIVPSPFLRGLVPILFFLFAIPGYIYGKITGSIKKPDDLLKFMEQGMKDLSGYIVLMLVVAQFINLFSWSRLDTILAINGAEFLQSSGLTGPLMFTLYMILVAFLNIFIGSGSAKWAIFAPIFIPMLSQLDYNPAFIQLMYRVGDSITNAISPLYVYFPLLIGWVRKYDKNIGIGTILSLLVPYAVVLFIMWVALLFIWFWLDLPIGVGEGIYL</sequence>
<dbReference type="OrthoDB" id="1111220at2"/>
<dbReference type="GO" id="GO:1902604">
    <property type="term" value="P:p-aminobenzoyl-glutamate transmembrane transport"/>
    <property type="evidence" value="ECO:0007669"/>
    <property type="project" value="InterPro"/>
</dbReference>
<dbReference type="InterPro" id="IPR004697">
    <property type="entry name" value="AbgT"/>
</dbReference>
<keyword evidence="1" id="KW-0812">Transmembrane</keyword>
<feature type="transmembrane region" description="Helical" evidence="1">
    <location>
        <begin position="218"/>
        <end position="236"/>
    </location>
</feature>
<dbReference type="RefSeq" id="WP_073169346.1">
    <property type="nucleotide sequence ID" value="NZ_FQZE01000015.1"/>
</dbReference>
<evidence type="ECO:0000256" key="1">
    <source>
        <dbReference type="SAM" id="Phobius"/>
    </source>
</evidence>
<keyword evidence="1" id="KW-1133">Transmembrane helix</keyword>
<feature type="transmembrane region" description="Helical" evidence="1">
    <location>
        <begin position="89"/>
        <end position="108"/>
    </location>
</feature>
<feature type="transmembrane region" description="Helical" evidence="1">
    <location>
        <begin position="270"/>
        <end position="290"/>
    </location>
</feature>